<gene>
    <name evidence="2" type="ORF">FWK02_27455</name>
</gene>
<proteinExistence type="predicted"/>
<feature type="domain" description="Trimeric autotransporter adhesin YadA-like stalk" evidence="1">
    <location>
        <begin position="70"/>
        <end position="112"/>
    </location>
</feature>
<dbReference type="GO" id="GO:0019867">
    <property type="term" value="C:outer membrane"/>
    <property type="evidence" value="ECO:0007669"/>
    <property type="project" value="InterPro"/>
</dbReference>
<dbReference type="Gene3D" id="1.20.5.170">
    <property type="match status" value="5"/>
</dbReference>
<feature type="domain" description="Trimeric autotransporter adhesin YadA-like stalk" evidence="1">
    <location>
        <begin position="5"/>
        <end position="35"/>
    </location>
</feature>
<feature type="non-terminal residue" evidence="2">
    <location>
        <position position="434"/>
    </location>
</feature>
<feature type="non-terminal residue" evidence="2">
    <location>
        <position position="1"/>
    </location>
</feature>
<dbReference type="Pfam" id="PF05662">
    <property type="entry name" value="YadA_stalk"/>
    <property type="match status" value="5"/>
</dbReference>
<evidence type="ECO:0000313" key="3">
    <source>
        <dbReference type="Proteomes" id="UP000321461"/>
    </source>
</evidence>
<reference evidence="2 3" key="1">
    <citation type="submission" date="2019-08" db="EMBL/GenBank/DDBJ databases">
        <title>Whole genome analysis of cultivated E. coli strains isolated from CD patients and healthy donors.</title>
        <authorList>
            <person name="Siniagina M.N."/>
            <person name="Markelova M.I."/>
            <person name="Laikov A.V."/>
            <person name="Boulygina E.A."/>
            <person name="Khusnutdinova D.R."/>
            <person name="Kharchenko A."/>
            <person name="Grigoryeva T.V."/>
        </authorList>
    </citation>
    <scope>NUCLEOTIDE SEQUENCE [LARGE SCALE GENOMIC DNA]</scope>
    <source>
        <strain evidence="2 3">3_77_5</strain>
    </source>
</reference>
<dbReference type="EMBL" id="VSBS01001418">
    <property type="protein sequence ID" value="TXS98543.1"/>
    <property type="molecule type" value="Genomic_DNA"/>
</dbReference>
<dbReference type="SUPFAM" id="SSF101967">
    <property type="entry name" value="Adhesin YadA, collagen-binding domain"/>
    <property type="match status" value="3"/>
</dbReference>
<dbReference type="InterPro" id="IPR008635">
    <property type="entry name" value="Coiled_stalk_dom"/>
</dbReference>
<comment type="caution">
    <text evidence="2">The sequence shown here is derived from an EMBL/GenBank/DDBJ whole genome shotgun (WGS) entry which is preliminary data.</text>
</comment>
<dbReference type="Gene3D" id="4.10.80.270">
    <property type="match status" value="3"/>
</dbReference>
<evidence type="ECO:0000259" key="1">
    <source>
        <dbReference type="Pfam" id="PF05662"/>
    </source>
</evidence>
<protein>
    <submittedName>
        <fullName evidence="2">Adhesin</fullName>
    </submittedName>
</protein>
<accession>A0A5C9AC96</accession>
<sequence>LTTGSTDAVNGSQLKTTNDAVATNTTNIATNTTNISNLTETVTNLGEDALKWDKDNGVFTAAHGNNTASKITNILDGTVTATSSDAINGSQLYDLSSNIATYFGGNASVNTDGVFTGPTYKIGETNYYNVGDALAAINSSFSTSLGDALLWDATAGKFSAKHGTNGDASVITDVADGEISDSSSDAVNGSQLHGVSSYVVDALGGGAEVNADGTITAPTYTIANADYDNVGDALNAIDTTLDDALLWDADAGENGAFSAAHGKDKTASVITNVANGAISAASSDAINGSQLYTTNKYIADALGGDAEVNADGTITAPTYTIANAEYNNVGDALDALDDNALLWDETANGGAGAYNASHDGKASIITNVANGSISEDSTDAVNGSQLNATNMMIEQNTQIINQLAGNTDATYIQENGAGINYVRTNDDGLAFNDA</sequence>
<feature type="domain" description="Trimeric autotransporter adhesin YadA-like stalk" evidence="1">
    <location>
        <begin position="270"/>
        <end position="311"/>
    </location>
</feature>
<evidence type="ECO:0000313" key="2">
    <source>
        <dbReference type="EMBL" id="TXS98543.1"/>
    </source>
</evidence>
<organism evidence="2 3">
    <name type="scientific">Escherichia coli</name>
    <dbReference type="NCBI Taxonomy" id="562"/>
    <lineage>
        <taxon>Bacteria</taxon>
        <taxon>Pseudomonadati</taxon>
        <taxon>Pseudomonadota</taxon>
        <taxon>Gammaproteobacteria</taxon>
        <taxon>Enterobacterales</taxon>
        <taxon>Enterobacteriaceae</taxon>
        <taxon>Escherichia</taxon>
    </lineage>
</organism>
<dbReference type="Proteomes" id="UP000321461">
    <property type="component" value="Unassembled WGS sequence"/>
</dbReference>
<feature type="domain" description="Trimeric autotransporter adhesin YadA-like stalk" evidence="1">
    <location>
        <begin position="171"/>
        <end position="212"/>
    </location>
</feature>
<feature type="domain" description="Trimeric autotransporter adhesin YadA-like stalk" evidence="1">
    <location>
        <begin position="365"/>
        <end position="408"/>
    </location>
</feature>
<dbReference type="Gene3D" id="6.10.250.2030">
    <property type="match status" value="1"/>
</dbReference>
<dbReference type="InterPro" id="IPR011049">
    <property type="entry name" value="Serralysin-like_metalloprot_C"/>
</dbReference>
<dbReference type="AlphaFoldDB" id="A0A5C9AC96"/>
<name>A0A5C9AC96_ECOLX</name>